<protein>
    <submittedName>
        <fullName evidence="1">Uncharacterized protein</fullName>
    </submittedName>
</protein>
<sequence>MSKMITLHLQFHSILLRTMDPQQNFKSPTYLSHQKHLQQGLQVRWLDEIKSLTTMNKLHLQRNPHCDHCKQLIVPLHVLDT</sequence>
<proteinExistence type="predicted"/>
<accession>A0AAV0GVC7</accession>
<dbReference type="Proteomes" id="UP001154282">
    <property type="component" value="Unassembled WGS sequence"/>
</dbReference>
<dbReference type="AlphaFoldDB" id="A0AAV0GVC7"/>
<reference evidence="1" key="1">
    <citation type="submission" date="2022-08" db="EMBL/GenBank/DDBJ databases">
        <authorList>
            <person name="Gutierrez-Valencia J."/>
        </authorList>
    </citation>
    <scope>NUCLEOTIDE SEQUENCE</scope>
</reference>
<gene>
    <name evidence="1" type="ORF">LITE_LOCUS1094</name>
</gene>
<evidence type="ECO:0000313" key="2">
    <source>
        <dbReference type="Proteomes" id="UP001154282"/>
    </source>
</evidence>
<name>A0AAV0GVC7_9ROSI</name>
<evidence type="ECO:0000313" key="1">
    <source>
        <dbReference type="EMBL" id="CAI0376597.1"/>
    </source>
</evidence>
<organism evidence="1 2">
    <name type="scientific">Linum tenue</name>
    <dbReference type="NCBI Taxonomy" id="586396"/>
    <lineage>
        <taxon>Eukaryota</taxon>
        <taxon>Viridiplantae</taxon>
        <taxon>Streptophyta</taxon>
        <taxon>Embryophyta</taxon>
        <taxon>Tracheophyta</taxon>
        <taxon>Spermatophyta</taxon>
        <taxon>Magnoliopsida</taxon>
        <taxon>eudicotyledons</taxon>
        <taxon>Gunneridae</taxon>
        <taxon>Pentapetalae</taxon>
        <taxon>rosids</taxon>
        <taxon>fabids</taxon>
        <taxon>Malpighiales</taxon>
        <taxon>Linaceae</taxon>
        <taxon>Linum</taxon>
    </lineage>
</organism>
<keyword evidence="2" id="KW-1185">Reference proteome</keyword>
<comment type="caution">
    <text evidence="1">The sequence shown here is derived from an EMBL/GenBank/DDBJ whole genome shotgun (WGS) entry which is preliminary data.</text>
</comment>
<dbReference type="EMBL" id="CAMGYJ010000002">
    <property type="protein sequence ID" value="CAI0376597.1"/>
    <property type="molecule type" value="Genomic_DNA"/>
</dbReference>